<proteinExistence type="predicted"/>
<dbReference type="AlphaFoldDB" id="A0A5J6SPP4"/>
<protein>
    <submittedName>
        <fullName evidence="2">Uncharacterized protein</fullName>
    </submittedName>
</protein>
<dbReference type="EMBL" id="CP031223">
    <property type="protein sequence ID" value="QFF99948.1"/>
    <property type="molecule type" value="Genomic_DNA"/>
</dbReference>
<reference evidence="2 3" key="1">
    <citation type="submission" date="2018-07" db="EMBL/GenBank/DDBJ databases">
        <title>Complete genome sequence of Psychrobacillus sp. PB01, isolated from iceberg, and comparative genome analysis of Psychrobacillus strains.</title>
        <authorList>
            <person name="Lee P.C."/>
        </authorList>
    </citation>
    <scope>NUCLEOTIDE SEQUENCE [LARGE SCALE GENOMIC DNA]</scope>
    <source>
        <strain evidence="2 3">PB01</strain>
    </source>
</reference>
<keyword evidence="1" id="KW-0812">Transmembrane</keyword>
<accession>A0A5J6SPP4</accession>
<keyword evidence="1" id="KW-0472">Membrane</keyword>
<feature type="transmembrane region" description="Helical" evidence="1">
    <location>
        <begin position="125"/>
        <end position="146"/>
    </location>
</feature>
<organism evidence="2 3">
    <name type="scientific">Psychrobacillus glaciei</name>
    <dbReference type="NCBI Taxonomy" id="2283160"/>
    <lineage>
        <taxon>Bacteria</taxon>
        <taxon>Bacillati</taxon>
        <taxon>Bacillota</taxon>
        <taxon>Bacilli</taxon>
        <taxon>Bacillales</taxon>
        <taxon>Bacillaceae</taxon>
        <taxon>Psychrobacillus</taxon>
    </lineage>
</organism>
<dbReference type="Proteomes" id="UP000325517">
    <property type="component" value="Chromosome"/>
</dbReference>
<evidence type="ECO:0000313" key="2">
    <source>
        <dbReference type="EMBL" id="QFF99948.1"/>
    </source>
</evidence>
<feature type="transmembrane region" description="Helical" evidence="1">
    <location>
        <begin position="46"/>
        <end position="67"/>
    </location>
</feature>
<gene>
    <name evidence="2" type="ORF">PB01_14575</name>
</gene>
<keyword evidence="3" id="KW-1185">Reference proteome</keyword>
<evidence type="ECO:0000256" key="1">
    <source>
        <dbReference type="SAM" id="Phobius"/>
    </source>
</evidence>
<dbReference type="KEGG" id="psyo:PB01_14575"/>
<dbReference type="RefSeq" id="WP_151700845.1">
    <property type="nucleotide sequence ID" value="NZ_CP031223.1"/>
</dbReference>
<name>A0A5J6SPP4_9BACI</name>
<feature type="transmembrane region" description="Helical" evidence="1">
    <location>
        <begin position="79"/>
        <end position="105"/>
    </location>
</feature>
<dbReference type="OrthoDB" id="2739887at2"/>
<feature type="transmembrane region" description="Helical" evidence="1">
    <location>
        <begin position="5"/>
        <end position="26"/>
    </location>
</feature>
<evidence type="ECO:0000313" key="3">
    <source>
        <dbReference type="Proteomes" id="UP000325517"/>
    </source>
</evidence>
<sequence length="155" mass="18209">MRILFWISVFVSGLITIAGFVLTNMFTASFDPNGDHFIGGNGNPGLMFVFFPFLIILYFFFSMMFVFEKLHKYFKVKRNLFQTGYASLFVILFSFSTIQIIVFRNKINPYFEYEIGYLNPFSNSIFFNFWTFVACLCFSGFCSFFLKKNGQKYNV</sequence>
<keyword evidence="1" id="KW-1133">Transmembrane helix</keyword>